<comment type="caution">
    <text evidence="3">The sequence shown here is derived from an EMBL/GenBank/DDBJ whole genome shotgun (WGS) entry which is preliminary data.</text>
</comment>
<dbReference type="Proteomes" id="UP000284375">
    <property type="component" value="Unassembled WGS sequence"/>
</dbReference>
<dbReference type="InterPro" id="IPR050357">
    <property type="entry name" value="Arrestin_domain-protein"/>
</dbReference>
<dbReference type="GO" id="GO:0005886">
    <property type="term" value="C:plasma membrane"/>
    <property type="evidence" value="ECO:0007669"/>
    <property type="project" value="TreeGrafter"/>
</dbReference>
<name>A0A423VDL5_CYTCH</name>
<dbReference type="SUPFAM" id="SSF81296">
    <property type="entry name" value="E set domains"/>
    <property type="match status" value="1"/>
</dbReference>
<dbReference type="CDD" id="cd22952">
    <property type="entry name" value="ART10-like"/>
    <property type="match status" value="1"/>
</dbReference>
<feature type="region of interest" description="Disordered" evidence="1">
    <location>
        <begin position="467"/>
        <end position="603"/>
    </location>
</feature>
<feature type="compositionally biased region" description="Low complexity" evidence="1">
    <location>
        <begin position="475"/>
        <end position="500"/>
    </location>
</feature>
<evidence type="ECO:0000313" key="3">
    <source>
        <dbReference type="EMBL" id="ROV88997.1"/>
    </source>
</evidence>
<organism evidence="3 4">
    <name type="scientific">Cytospora chrysosperma</name>
    <name type="common">Cytospora canker fungus</name>
    <name type="synonym">Sphaeria chrysosperma</name>
    <dbReference type="NCBI Taxonomy" id="252740"/>
    <lineage>
        <taxon>Eukaryota</taxon>
        <taxon>Fungi</taxon>
        <taxon>Dikarya</taxon>
        <taxon>Ascomycota</taxon>
        <taxon>Pezizomycotina</taxon>
        <taxon>Sordariomycetes</taxon>
        <taxon>Sordariomycetidae</taxon>
        <taxon>Diaporthales</taxon>
        <taxon>Cytosporaceae</taxon>
        <taxon>Cytospora</taxon>
    </lineage>
</organism>
<dbReference type="InterPro" id="IPR011021">
    <property type="entry name" value="Arrestin-like_N"/>
</dbReference>
<dbReference type="GO" id="GO:0005829">
    <property type="term" value="C:cytosol"/>
    <property type="evidence" value="ECO:0007669"/>
    <property type="project" value="TreeGrafter"/>
</dbReference>
<dbReference type="InterPro" id="IPR014756">
    <property type="entry name" value="Ig_E-set"/>
</dbReference>
<feature type="compositionally biased region" description="Polar residues" evidence="1">
    <location>
        <begin position="250"/>
        <end position="270"/>
    </location>
</feature>
<evidence type="ECO:0000313" key="4">
    <source>
        <dbReference type="Proteomes" id="UP000284375"/>
    </source>
</evidence>
<feature type="region of interest" description="Disordered" evidence="1">
    <location>
        <begin position="232"/>
        <end position="270"/>
    </location>
</feature>
<dbReference type="GO" id="GO:0031625">
    <property type="term" value="F:ubiquitin protein ligase binding"/>
    <property type="evidence" value="ECO:0007669"/>
    <property type="project" value="TreeGrafter"/>
</dbReference>
<feature type="compositionally biased region" description="Basic residues" evidence="1">
    <location>
        <begin position="421"/>
        <end position="431"/>
    </location>
</feature>
<dbReference type="PANTHER" id="PTHR11188:SF166">
    <property type="entry name" value="ARRESTIN (OR S-ANTIGEN), N-TERMINAL DOMAIN PROTEIN (AFU_ORTHOLOGUE AFUA_7G02050)"/>
    <property type="match status" value="1"/>
</dbReference>
<dbReference type="Pfam" id="PF00339">
    <property type="entry name" value="Arrestin_N"/>
    <property type="match status" value="1"/>
</dbReference>
<feature type="region of interest" description="Disordered" evidence="1">
    <location>
        <begin position="404"/>
        <end position="434"/>
    </location>
</feature>
<feature type="domain" description="Arrestin-like N-terminal" evidence="2">
    <location>
        <begin position="4"/>
        <end position="122"/>
    </location>
</feature>
<dbReference type="GO" id="GO:0030674">
    <property type="term" value="F:protein-macromolecule adaptor activity"/>
    <property type="evidence" value="ECO:0007669"/>
    <property type="project" value="TreeGrafter"/>
</dbReference>
<protein>
    <recommendedName>
        <fullName evidence="2">Arrestin-like N-terminal domain-containing protein</fullName>
    </recommendedName>
</protein>
<feature type="compositionally biased region" description="Polar residues" evidence="1">
    <location>
        <begin position="529"/>
        <end position="542"/>
    </location>
</feature>
<dbReference type="STRING" id="252740.A0A423VDL5"/>
<dbReference type="Gene3D" id="2.60.40.640">
    <property type="match status" value="1"/>
</dbReference>
<evidence type="ECO:0000256" key="1">
    <source>
        <dbReference type="SAM" id="MobiDB-lite"/>
    </source>
</evidence>
<proteinExistence type="predicted"/>
<accession>A0A423VDL5</accession>
<dbReference type="OrthoDB" id="3365616at2759"/>
<dbReference type="EMBL" id="LJZO01000061">
    <property type="protein sequence ID" value="ROV88997.1"/>
    <property type="molecule type" value="Genomic_DNA"/>
</dbReference>
<feature type="compositionally biased region" description="Low complexity" evidence="1">
    <location>
        <begin position="544"/>
        <end position="554"/>
    </location>
</feature>
<dbReference type="AlphaFoldDB" id="A0A423VDL5"/>
<reference evidence="3 4" key="1">
    <citation type="submission" date="2015-09" db="EMBL/GenBank/DDBJ databases">
        <title>Host preference determinants of Valsa canker pathogens revealed by comparative genomics.</title>
        <authorList>
            <person name="Yin Z."/>
            <person name="Huang L."/>
        </authorList>
    </citation>
    <scope>NUCLEOTIDE SEQUENCE [LARGE SCALE GENOMIC DNA]</scope>
    <source>
        <strain evidence="3 4">YSFL</strain>
    </source>
</reference>
<gene>
    <name evidence="3" type="ORF">VSDG_08748</name>
</gene>
<keyword evidence="4" id="KW-1185">Reference proteome</keyword>
<evidence type="ECO:0000259" key="2">
    <source>
        <dbReference type="Pfam" id="PF00339"/>
    </source>
</evidence>
<dbReference type="PANTHER" id="PTHR11188">
    <property type="entry name" value="ARRESTIN DOMAIN CONTAINING PROTEIN"/>
    <property type="match status" value="1"/>
</dbReference>
<sequence length="603" mass="65271">MSIRIALADPPEFYTNLDIISGKVILGISRPEDIGAITVKLEGESKTALCTPDSVQDSQLGGYRRRATTTESSQTLQENHKILYRVLQVFPAANGPAYSSPVLNPGQHEFPFRFKVPFNNACGDPNAMAKIGGLAGAGGLAGSGLFGMGGVRLMDGTKQLLYTHVTKTLPPSFTGFPKEAEIRYYIKVTVQRPSLFKENWRHQIGFKFMPIEPPRPPQSNQEAYARRPFTFRPKSPASARLSQLPPKRQSVFSRKPSSQGFDASSIDNEQPPSIEVSARLPHPSILTCNKAVPLRILAKKLVDTRAECYLVSLQIDLVGSTVVRCQDLVNTETTRWVVTSRHGLAIPLQRGPDDAVGTETEVNDVLWTSKPLPNTVMPSFVTCNLKRSYALELKLGVSWGKPPGATDPIPEEPAPAGSKASKMKVGKKSKGKGKEPVYNLAQTIFLPLHFSSVQVYSGLAPPESLAKAAIKSRARTQQQRQQRQQQQQQRPSARPGAQPAPTLPPRQNQAQPQQDPLYPPQLRPGQVAGQAQTAVSPGSSSMDGGAAAEFEGAAPPYDEAPPSYSEAMAEAVTEPVVPAGQARPAWSGVTNENEPDSLPAEKG</sequence>
<dbReference type="GO" id="GO:0070086">
    <property type="term" value="P:ubiquitin-dependent endocytosis"/>
    <property type="evidence" value="ECO:0007669"/>
    <property type="project" value="TreeGrafter"/>
</dbReference>
<dbReference type="InterPro" id="IPR014752">
    <property type="entry name" value="Arrestin-like_C"/>
</dbReference>